<comment type="subcellular location">
    <subcellularLocation>
        <location evidence="1">Membrane</location>
        <topology evidence="1">Multi-pass membrane protein</topology>
    </subcellularLocation>
</comment>
<feature type="transmembrane region" description="Helical" evidence="7">
    <location>
        <begin position="33"/>
        <end position="53"/>
    </location>
</feature>
<feature type="transmembrane region" description="Helical" evidence="7">
    <location>
        <begin position="108"/>
        <end position="131"/>
    </location>
</feature>
<proteinExistence type="inferred from homology"/>
<keyword evidence="6 7" id="KW-0472">Membrane</keyword>
<evidence type="ECO:0000313" key="9">
    <source>
        <dbReference type="Proteomes" id="UP001281761"/>
    </source>
</evidence>
<dbReference type="PANTHER" id="PTHR12889">
    <property type="entry name" value="GAMMA-SECRETASE SUBUNIT APH-1"/>
    <property type="match status" value="1"/>
</dbReference>
<organism evidence="8 9">
    <name type="scientific">Blattamonas nauphoetae</name>
    <dbReference type="NCBI Taxonomy" id="2049346"/>
    <lineage>
        <taxon>Eukaryota</taxon>
        <taxon>Metamonada</taxon>
        <taxon>Preaxostyla</taxon>
        <taxon>Oxymonadida</taxon>
        <taxon>Blattamonas</taxon>
    </lineage>
</organism>
<evidence type="ECO:0000313" key="8">
    <source>
        <dbReference type="EMBL" id="KAK2953169.1"/>
    </source>
</evidence>
<gene>
    <name evidence="8" type="ORF">BLNAU_11955</name>
</gene>
<comment type="similarity">
    <text evidence="2">Belongs to the APH-1 family.</text>
</comment>
<keyword evidence="9" id="KW-1185">Reference proteome</keyword>
<evidence type="ECO:0000256" key="7">
    <source>
        <dbReference type="SAM" id="Phobius"/>
    </source>
</evidence>
<accession>A0ABQ9XQQ0</accession>
<evidence type="ECO:0000256" key="6">
    <source>
        <dbReference type="ARBA" id="ARBA00023136"/>
    </source>
</evidence>
<feature type="transmembrane region" description="Helical" evidence="7">
    <location>
        <begin position="65"/>
        <end position="87"/>
    </location>
</feature>
<keyword evidence="4" id="KW-0914">Notch signaling pathway</keyword>
<comment type="caution">
    <text evidence="8">The sequence shown here is derived from an EMBL/GenBank/DDBJ whole genome shotgun (WGS) entry which is preliminary data.</text>
</comment>
<dbReference type="InterPro" id="IPR009294">
    <property type="entry name" value="Aph-1"/>
</dbReference>
<protein>
    <submittedName>
        <fullName evidence="8">Uncharacterized protein</fullName>
    </submittedName>
</protein>
<name>A0ABQ9XQQ0_9EUKA</name>
<feature type="transmembrane region" description="Helical" evidence="7">
    <location>
        <begin position="236"/>
        <end position="261"/>
    </location>
</feature>
<feature type="transmembrane region" description="Helical" evidence="7">
    <location>
        <begin position="151"/>
        <end position="176"/>
    </location>
</feature>
<dbReference type="EMBL" id="JARBJD010000095">
    <property type="protein sequence ID" value="KAK2953169.1"/>
    <property type="molecule type" value="Genomic_DNA"/>
</dbReference>
<dbReference type="Pfam" id="PF06105">
    <property type="entry name" value="Aph-1"/>
    <property type="match status" value="1"/>
</dbReference>
<keyword evidence="5 7" id="KW-1133">Transmembrane helix</keyword>
<sequence length="283" mass="31009">MGYQLFVGSMFLGLGPSIALILYFALSNRPSTIALLFSSAFLWILMFIPNSGFSMIFRNARYGSIFYAVFGTITLEAGRYILFFLMSKLRHSLPYKDSNLNYFSRRTFLLHAFSAGCGYGIMQAFQTMAPFTNPSFSWATLYTSLAGIPLFPYMALLSVGFSFIHASVGIITWTLFNKSSRNVVFIILSCLLGIVLTGIPRGLLFLVQSTLIPKTGTTLLDLIDSTELTGSSPKSLVGVSIGAFSGIIGYSVLLVVVAYILSLRILDGKVSLVGESTTYRKLP</sequence>
<evidence type="ECO:0000256" key="2">
    <source>
        <dbReference type="ARBA" id="ARBA00005577"/>
    </source>
</evidence>
<evidence type="ECO:0000256" key="1">
    <source>
        <dbReference type="ARBA" id="ARBA00004141"/>
    </source>
</evidence>
<evidence type="ECO:0000256" key="3">
    <source>
        <dbReference type="ARBA" id="ARBA00022692"/>
    </source>
</evidence>
<evidence type="ECO:0000256" key="4">
    <source>
        <dbReference type="ARBA" id="ARBA00022976"/>
    </source>
</evidence>
<reference evidence="8 9" key="1">
    <citation type="journal article" date="2022" name="bioRxiv">
        <title>Genomics of Preaxostyla Flagellates Illuminates Evolutionary Transitions and the Path Towards Mitochondrial Loss.</title>
        <authorList>
            <person name="Novak L.V.F."/>
            <person name="Treitli S.C."/>
            <person name="Pyrih J."/>
            <person name="Halakuc P."/>
            <person name="Pipaliya S.V."/>
            <person name="Vacek V."/>
            <person name="Brzon O."/>
            <person name="Soukal P."/>
            <person name="Eme L."/>
            <person name="Dacks J.B."/>
            <person name="Karnkowska A."/>
            <person name="Elias M."/>
            <person name="Hampl V."/>
        </authorList>
    </citation>
    <scope>NUCLEOTIDE SEQUENCE [LARGE SCALE GENOMIC DNA]</scope>
    <source>
        <strain evidence="8">NAU3</strain>
        <tissue evidence="8">Gut</tissue>
    </source>
</reference>
<keyword evidence="3 7" id="KW-0812">Transmembrane</keyword>
<evidence type="ECO:0000256" key="5">
    <source>
        <dbReference type="ARBA" id="ARBA00022989"/>
    </source>
</evidence>
<dbReference type="Proteomes" id="UP001281761">
    <property type="component" value="Unassembled WGS sequence"/>
</dbReference>
<feature type="transmembrane region" description="Helical" evidence="7">
    <location>
        <begin position="183"/>
        <end position="207"/>
    </location>
</feature>
<feature type="transmembrane region" description="Helical" evidence="7">
    <location>
        <begin position="6"/>
        <end position="26"/>
    </location>
</feature>